<evidence type="ECO:0000256" key="1">
    <source>
        <dbReference type="ARBA" id="ARBA00000443"/>
    </source>
</evidence>
<dbReference type="InterPro" id="IPR005845">
    <property type="entry name" value="A-D-PHexomutase_a/b/a-II"/>
</dbReference>
<evidence type="ECO:0000256" key="5">
    <source>
        <dbReference type="ARBA" id="ARBA00022553"/>
    </source>
</evidence>
<dbReference type="InterPro" id="IPR005846">
    <property type="entry name" value="A-D-PHexomutase_a/b/a-III"/>
</dbReference>
<evidence type="ECO:0000259" key="12">
    <source>
        <dbReference type="Pfam" id="PF02879"/>
    </source>
</evidence>
<dbReference type="PANTHER" id="PTHR22573:SF2">
    <property type="entry name" value="PHOSPHOGLUCOMUTASE"/>
    <property type="match status" value="1"/>
</dbReference>
<evidence type="ECO:0000256" key="9">
    <source>
        <dbReference type="RuleBase" id="RU004326"/>
    </source>
</evidence>
<dbReference type="Pfam" id="PF02880">
    <property type="entry name" value="PGM_PMM_III"/>
    <property type="match status" value="1"/>
</dbReference>
<dbReference type="Pfam" id="PF02878">
    <property type="entry name" value="PGM_PMM_I"/>
    <property type="match status" value="1"/>
</dbReference>
<dbReference type="NCBIfam" id="NF005737">
    <property type="entry name" value="PRK07564.1-1"/>
    <property type="match status" value="1"/>
</dbReference>
<dbReference type="FunFam" id="3.40.120.10:FF:000005">
    <property type="entry name" value="Phosphoglucomutase 5"/>
    <property type="match status" value="1"/>
</dbReference>
<keyword evidence="7 9" id="KW-0460">Magnesium</keyword>
<dbReference type="GO" id="GO:0005975">
    <property type="term" value="P:carbohydrate metabolic process"/>
    <property type="evidence" value="ECO:0007669"/>
    <property type="project" value="InterPro"/>
</dbReference>
<dbReference type="Proteomes" id="UP000533905">
    <property type="component" value="Unassembled WGS sequence"/>
</dbReference>
<keyword evidence="8 14" id="KW-0413">Isomerase</keyword>
<keyword evidence="6 9" id="KW-0479">Metal-binding</keyword>
<comment type="cofactor">
    <cofactor evidence="2">
        <name>Mg(2+)</name>
        <dbReference type="ChEBI" id="CHEBI:18420"/>
    </cofactor>
</comment>
<dbReference type="GO" id="GO:0004614">
    <property type="term" value="F:phosphoglucomutase activity"/>
    <property type="evidence" value="ECO:0007669"/>
    <property type="project" value="UniProtKB-EC"/>
</dbReference>
<proteinExistence type="inferred from homology"/>
<dbReference type="PANTHER" id="PTHR22573">
    <property type="entry name" value="PHOSPHOHEXOMUTASE FAMILY MEMBER"/>
    <property type="match status" value="1"/>
</dbReference>
<dbReference type="FunFam" id="3.40.120.10:FF:000004">
    <property type="entry name" value="Phosphoglucomutase 5"/>
    <property type="match status" value="1"/>
</dbReference>
<evidence type="ECO:0000256" key="6">
    <source>
        <dbReference type="ARBA" id="ARBA00022723"/>
    </source>
</evidence>
<keyword evidence="5" id="KW-0597">Phosphoprotein</keyword>
<dbReference type="PRINTS" id="PR00509">
    <property type="entry name" value="PGMPMM"/>
</dbReference>
<evidence type="ECO:0000256" key="8">
    <source>
        <dbReference type="ARBA" id="ARBA00023235"/>
    </source>
</evidence>
<evidence type="ECO:0000313" key="15">
    <source>
        <dbReference type="Proteomes" id="UP000533905"/>
    </source>
</evidence>
<dbReference type="GO" id="GO:0005829">
    <property type="term" value="C:cytosol"/>
    <property type="evidence" value="ECO:0007669"/>
    <property type="project" value="TreeGrafter"/>
</dbReference>
<dbReference type="Pfam" id="PF24947">
    <property type="entry name" value="PGM1_C_vert_fung"/>
    <property type="match status" value="1"/>
</dbReference>
<accession>A0A7Y2JXH7</accession>
<dbReference type="FunFam" id="3.30.310.50:FF:000002">
    <property type="entry name" value="Phosphoglucomutase 5"/>
    <property type="match status" value="1"/>
</dbReference>
<dbReference type="GO" id="GO:0000287">
    <property type="term" value="F:magnesium ion binding"/>
    <property type="evidence" value="ECO:0007669"/>
    <property type="project" value="InterPro"/>
</dbReference>
<sequence>MSIQTVPTTPFAGQRPGTSGLRKKVTEFQQPGYLENFVEAIFLTLGDPGEGEGRTIVVGGDGRYFNRDAIQTILRMAAAHGVARVLVGRGGILSTPAVSCTIRKHAAFGGIVLSASHNPGGPTGDFGIKYNIENGGPAPEKITDAMFAHTQALTSYRISDAGPVDLDQVGKTRIENMVVEIIDPVADYAELMARLFDFKAIEALFAGGFRMRFDAMHAVSGPYAKTILEGMLGAPAGTVVNCEPLEDFGGGHPDPNPVNAAELIAHMEGLDAPDFGAASDGDGDRNMIVGRGIAVTPSDSLAIIAANATVAPGYKGGIKGIARSMPTSQAADRVAAALGISCFETPTGWKYFGNLMDANLVTLCGEESYGTGSHHIREKDGLWAVLFWLNLLAVRGQSVEQVVRGHWARFGRNYYSRHDYEAVDAAAADAMMTALRERLPELAGQSFGHYRVALADDFVYTDPVDHSVATRQGIRIAMVDGSRIVLRLSGTGTEGATVRLYLERFEADPARHDIDTQVALSDLVAIAGNISGLRHHTGRESPTVIT</sequence>
<feature type="domain" description="Alpha-D-phosphohexomutase alpha/beta/alpha" evidence="11">
    <location>
        <begin position="14"/>
        <end position="155"/>
    </location>
</feature>
<dbReference type="InterPro" id="IPR016066">
    <property type="entry name" value="A-D-PHexomutase_CS"/>
</dbReference>
<dbReference type="SUPFAM" id="SSF55957">
    <property type="entry name" value="Phosphoglucomutase, C-terminal domain"/>
    <property type="match status" value="1"/>
</dbReference>
<dbReference type="InterPro" id="IPR016055">
    <property type="entry name" value="A-D-PHexomutase_a/b/a-I/II/III"/>
</dbReference>
<dbReference type="InterPro" id="IPR005841">
    <property type="entry name" value="Alpha-D-phosphohexomutase_SF"/>
</dbReference>
<feature type="region of interest" description="Disordered" evidence="10">
    <location>
        <begin position="1"/>
        <end position="20"/>
    </location>
</feature>
<dbReference type="Gene3D" id="3.30.310.50">
    <property type="entry name" value="Alpha-D-phosphohexomutase, C-terminal domain"/>
    <property type="match status" value="1"/>
</dbReference>
<dbReference type="InterPro" id="IPR045244">
    <property type="entry name" value="PGM"/>
</dbReference>
<dbReference type="SUPFAM" id="SSF53738">
    <property type="entry name" value="Phosphoglucomutase, first 3 domains"/>
    <property type="match status" value="3"/>
</dbReference>
<dbReference type="InterPro" id="IPR036900">
    <property type="entry name" value="A-D-PHexomutase_C_sf"/>
</dbReference>
<dbReference type="EC" id="5.4.2.2" evidence="4"/>
<dbReference type="Gene3D" id="3.40.120.10">
    <property type="entry name" value="Alpha-D-Glucose-1,6-Bisphosphate, subunit A, domain 3"/>
    <property type="match status" value="3"/>
</dbReference>
<dbReference type="EMBL" id="JABAIV010000002">
    <property type="protein sequence ID" value="NNG22832.1"/>
    <property type="molecule type" value="Genomic_DNA"/>
</dbReference>
<dbReference type="AlphaFoldDB" id="A0A7Y2JXH7"/>
<keyword evidence="15" id="KW-1185">Reference proteome</keyword>
<evidence type="ECO:0000313" key="14">
    <source>
        <dbReference type="EMBL" id="NNG22832.1"/>
    </source>
</evidence>
<reference evidence="14 15" key="1">
    <citation type="submission" date="2020-04" db="EMBL/GenBank/DDBJ databases">
        <title>Massilia sp. nov., a cold adapted bacteria isolated from Arctic soil.</title>
        <authorList>
            <person name="Son J."/>
            <person name="Ka J.-O."/>
        </authorList>
    </citation>
    <scope>NUCLEOTIDE SEQUENCE [LARGE SCALE GENOMIC DNA]</scope>
    <source>
        <strain evidence="14 15">ML15P13</strain>
    </source>
</reference>
<feature type="domain" description="Alpha-D-phosphohexomutase alpha/beta/alpha" evidence="12">
    <location>
        <begin position="187"/>
        <end position="289"/>
    </location>
</feature>
<dbReference type="PROSITE" id="PS00710">
    <property type="entry name" value="PGM_PMM"/>
    <property type="match status" value="1"/>
</dbReference>
<feature type="domain" description="Alpha-D-phosphohexomutase alpha/beta/alpha" evidence="13">
    <location>
        <begin position="298"/>
        <end position="410"/>
    </location>
</feature>
<comment type="catalytic activity">
    <reaction evidence="1">
        <text>alpha-D-glucose 1-phosphate = alpha-D-glucose 6-phosphate</text>
        <dbReference type="Rhea" id="RHEA:23536"/>
        <dbReference type="ChEBI" id="CHEBI:58225"/>
        <dbReference type="ChEBI" id="CHEBI:58601"/>
        <dbReference type="EC" id="5.4.2.2"/>
    </reaction>
</comment>
<name>A0A7Y2JXH7_9BURK</name>
<evidence type="ECO:0000256" key="4">
    <source>
        <dbReference type="ARBA" id="ARBA00012728"/>
    </source>
</evidence>
<evidence type="ECO:0000259" key="11">
    <source>
        <dbReference type="Pfam" id="PF02878"/>
    </source>
</evidence>
<evidence type="ECO:0000256" key="10">
    <source>
        <dbReference type="SAM" id="MobiDB-lite"/>
    </source>
</evidence>
<gene>
    <name evidence="14" type="ORF">HGB41_07435</name>
</gene>
<dbReference type="InterPro" id="IPR005844">
    <property type="entry name" value="A-D-PHexomutase_a/b/a-I"/>
</dbReference>
<comment type="similarity">
    <text evidence="3 9">Belongs to the phosphohexose mutase family.</text>
</comment>
<comment type="caution">
    <text evidence="14">The sequence shown here is derived from an EMBL/GenBank/DDBJ whole genome shotgun (WGS) entry which is preliminary data.</text>
</comment>
<evidence type="ECO:0000256" key="3">
    <source>
        <dbReference type="ARBA" id="ARBA00010231"/>
    </source>
</evidence>
<protein>
    <recommendedName>
        <fullName evidence="4">phosphoglucomutase (alpha-D-glucose-1,6-bisphosphate-dependent)</fullName>
        <ecNumber evidence="4">5.4.2.2</ecNumber>
    </recommendedName>
</protein>
<organism evidence="14 15">
    <name type="scientific">Telluria aromaticivorans</name>
    <dbReference type="NCBI Taxonomy" id="2725995"/>
    <lineage>
        <taxon>Bacteria</taxon>
        <taxon>Pseudomonadati</taxon>
        <taxon>Pseudomonadota</taxon>
        <taxon>Betaproteobacteria</taxon>
        <taxon>Burkholderiales</taxon>
        <taxon>Oxalobacteraceae</taxon>
        <taxon>Telluria group</taxon>
        <taxon>Telluria</taxon>
    </lineage>
</organism>
<dbReference type="Pfam" id="PF02879">
    <property type="entry name" value="PGM_PMM_II"/>
    <property type="match status" value="1"/>
</dbReference>
<dbReference type="RefSeq" id="WP_171082729.1">
    <property type="nucleotide sequence ID" value="NZ_JABAIV010000002.1"/>
</dbReference>
<evidence type="ECO:0000256" key="7">
    <source>
        <dbReference type="ARBA" id="ARBA00022842"/>
    </source>
</evidence>
<evidence type="ECO:0000259" key="13">
    <source>
        <dbReference type="Pfam" id="PF02880"/>
    </source>
</evidence>
<evidence type="ECO:0000256" key="2">
    <source>
        <dbReference type="ARBA" id="ARBA00001946"/>
    </source>
</evidence>